<proteinExistence type="predicted"/>
<reference evidence="2" key="1">
    <citation type="journal article" date="2019" name="Int. J. Syst. Evol. Microbiol.">
        <title>The Global Catalogue of Microorganisms (GCM) 10K type strain sequencing project: providing services to taxonomists for standard genome sequencing and annotation.</title>
        <authorList>
            <consortium name="The Broad Institute Genomics Platform"/>
            <consortium name="The Broad Institute Genome Sequencing Center for Infectious Disease"/>
            <person name="Wu L."/>
            <person name="Ma J."/>
        </authorList>
    </citation>
    <scope>NUCLEOTIDE SEQUENCE [LARGE SCALE GENOMIC DNA]</scope>
    <source>
        <strain evidence="2">DT72</strain>
    </source>
</reference>
<name>A0ABW4P9F1_9NOCA</name>
<keyword evidence="2" id="KW-1185">Reference proteome</keyword>
<dbReference type="Proteomes" id="UP001597286">
    <property type="component" value="Unassembled WGS sequence"/>
</dbReference>
<accession>A0ABW4P9F1</accession>
<evidence type="ECO:0000313" key="1">
    <source>
        <dbReference type="EMBL" id="MFD1815166.1"/>
    </source>
</evidence>
<comment type="caution">
    <text evidence="1">The sequence shown here is derived from an EMBL/GenBank/DDBJ whole genome shotgun (WGS) entry which is preliminary data.</text>
</comment>
<organism evidence="1 2">
    <name type="scientific">Rhodococcus gannanensis</name>
    <dbReference type="NCBI Taxonomy" id="1960308"/>
    <lineage>
        <taxon>Bacteria</taxon>
        <taxon>Bacillati</taxon>
        <taxon>Actinomycetota</taxon>
        <taxon>Actinomycetes</taxon>
        <taxon>Mycobacteriales</taxon>
        <taxon>Nocardiaceae</taxon>
        <taxon>Rhodococcus</taxon>
    </lineage>
</organism>
<gene>
    <name evidence="1" type="ORF">ACFSJG_23355</name>
</gene>
<sequence length="55" mass="6397">MKLSVALRSAHHADAVPMLPTARTWRRRETWPAEGLERLLTPREVDDLVHGHFIR</sequence>
<evidence type="ECO:0000313" key="2">
    <source>
        <dbReference type="Proteomes" id="UP001597286"/>
    </source>
</evidence>
<dbReference type="EMBL" id="JBHUFB010000020">
    <property type="protein sequence ID" value="MFD1815166.1"/>
    <property type="molecule type" value="Genomic_DNA"/>
</dbReference>
<protein>
    <submittedName>
        <fullName evidence="1">Uncharacterized protein</fullName>
    </submittedName>
</protein>
<dbReference type="RefSeq" id="WP_378487609.1">
    <property type="nucleotide sequence ID" value="NZ_JBHUFB010000020.1"/>
</dbReference>